<protein>
    <recommendedName>
        <fullName evidence="2">Surface-adhesin protein E-like domain-containing protein</fullName>
    </recommendedName>
</protein>
<keyword evidence="1" id="KW-0732">Signal</keyword>
<dbReference type="EMBL" id="AP027151">
    <property type="protein sequence ID" value="BDV43954.1"/>
    <property type="molecule type" value="Genomic_DNA"/>
</dbReference>
<accession>A0ABN6VUE1</accession>
<dbReference type="Pfam" id="PF16747">
    <property type="entry name" value="Adhesin_E"/>
    <property type="match status" value="1"/>
</dbReference>
<evidence type="ECO:0000313" key="4">
    <source>
        <dbReference type="Proteomes" id="UP001317705"/>
    </source>
</evidence>
<feature type="domain" description="Surface-adhesin protein E-like" evidence="2">
    <location>
        <begin position="30"/>
        <end position="146"/>
    </location>
</feature>
<name>A0ABN6VUE1_9BACT</name>
<evidence type="ECO:0000259" key="2">
    <source>
        <dbReference type="Pfam" id="PF16747"/>
    </source>
</evidence>
<evidence type="ECO:0000256" key="1">
    <source>
        <dbReference type="SAM" id="SignalP"/>
    </source>
</evidence>
<keyword evidence="4" id="KW-1185">Reference proteome</keyword>
<evidence type="ECO:0000313" key="3">
    <source>
        <dbReference type="EMBL" id="BDV43954.1"/>
    </source>
</evidence>
<dbReference type="Proteomes" id="UP001317705">
    <property type="component" value="Chromosome"/>
</dbReference>
<feature type="signal peptide" evidence="1">
    <location>
        <begin position="1"/>
        <end position="25"/>
    </location>
</feature>
<reference evidence="3 4" key="1">
    <citation type="submission" date="2022-12" db="EMBL/GenBank/DDBJ databases">
        <title>Polyphasic characterization of Geotalea uranireducens NIT-SL11 newly isolated from a complex of sewage sludge and microbially reduced graphene oxide.</title>
        <authorList>
            <person name="Xie L."/>
            <person name="Yoshida N."/>
            <person name="Meng L."/>
        </authorList>
    </citation>
    <scope>NUCLEOTIDE SEQUENCE [LARGE SCALE GENOMIC DNA]</scope>
    <source>
        <strain evidence="3 4">NIT-SL11</strain>
    </source>
</reference>
<sequence>MGIRVTNVLPLAAAILLLAGGAASAAESGWVLVDDNPQVSAFYFDQASVSKPAAGLVSVTTKAIYSEQGKADALEVMGHPKGFDDLSYTNFVYTIDCPGEKSRLEDVTHYDSKGEPLREFKLSGKTDWEAIAPDTRLGLLADVLCK</sequence>
<gene>
    <name evidence="3" type="ORF">GURASL_28770</name>
</gene>
<proteinExistence type="predicted"/>
<dbReference type="RefSeq" id="WP_282000068.1">
    <property type="nucleotide sequence ID" value="NZ_AP027151.1"/>
</dbReference>
<organism evidence="3 4">
    <name type="scientific">Geotalea uraniireducens</name>
    <dbReference type="NCBI Taxonomy" id="351604"/>
    <lineage>
        <taxon>Bacteria</taxon>
        <taxon>Pseudomonadati</taxon>
        <taxon>Thermodesulfobacteriota</taxon>
        <taxon>Desulfuromonadia</taxon>
        <taxon>Geobacterales</taxon>
        <taxon>Geobacteraceae</taxon>
        <taxon>Geotalea</taxon>
    </lineage>
</organism>
<dbReference type="InterPro" id="IPR031939">
    <property type="entry name" value="Adhesin_E-like"/>
</dbReference>
<feature type="chain" id="PRO_5046885921" description="Surface-adhesin protein E-like domain-containing protein" evidence="1">
    <location>
        <begin position="26"/>
        <end position="146"/>
    </location>
</feature>